<accession>A0A9D3SXS4</accession>
<feature type="region of interest" description="Disordered" evidence="1">
    <location>
        <begin position="62"/>
        <end position="98"/>
    </location>
</feature>
<evidence type="ECO:0000256" key="1">
    <source>
        <dbReference type="SAM" id="MobiDB-lite"/>
    </source>
</evidence>
<gene>
    <name evidence="2" type="ORF">KOW79_001549</name>
</gene>
<dbReference type="EMBL" id="JAHKSW010000002">
    <property type="protein sequence ID" value="KAG7334953.1"/>
    <property type="molecule type" value="Genomic_DNA"/>
</dbReference>
<comment type="caution">
    <text evidence="2">The sequence shown here is derived from an EMBL/GenBank/DDBJ whole genome shotgun (WGS) entry which is preliminary data.</text>
</comment>
<protein>
    <submittedName>
        <fullName evidence="2">Uncharacterized protein</fullName>
    </submittedName>
</protein>
<feature type="compositionally biased region" description="Polar residues" evidence="1">
    <location>
        <begin position="89"/>
        <end position="98"/>
    </location>
</feature>
<proteinExistence type="predicted"/>
<dbReference type="Proteomes" id="UP000824219">
    <property type="component" value="Linkage Group LG02"/>
</dbReference>
<reference evidence="2 3" key="1">
    <citation type="submission" date="2021-06" db="EMBL/GenBank/DDBJ databases">
        <title>Chromosome-level genome assembly of the red-tail catfish (Hemibagrus wyckioides).</title>
        <authorList>
            <person name="Shao F."/>
        </authorList>
    </citation>
    <scope>NUCLEOTIDE SEQUENCE [LARGE SCALE GENOMIC DNA]</scope>
    <source>
        <strain evidence="2">EC202008001</strain>
        <tissue evidence="2">Blood</tissue>
    </source>
</reference>
<evidence type="ECO:0000313" key="3">
    <source>
        <dbReference type="Proteomes" id="UP000824219"/>
    </source>
</evidence>
<sequence length="98" mass="10216">MVTSPSLGREYACLSLVEAGGSGKADALMPLLMSPSGHKKIDPPRLLRSLKATIFDEINPSQLISEHASTPHPTPPAPLNLGGNEADVNPSSFSAVPD</sequence>
<evidence type="ECO:0000313" key="2">
    <source>
        <dbReference type="EMBL" id="KAG7334953.1"/>
    </source>
</evidence>
<dbReference type="AlphaFoldDB" id="A0A9D3SXS4"/>
<organism evidence="2 3">
    <name type="scientific">Hemibagrus wyckioides</name>
    <dbReference type="NCBI Taxonomy" id="337641"/>
    <lineage>
        <taxon>Eukaryota</taxon>
        <taxon>Metazoa</taxon>
        <taxon>Chordata</taxon>
        <taxon>Craniata</taxon>
        <taxon>Vertebrata</taxon>
        <taxon>Euteleostomi</taxon>
        <taxon>Actinopterygii</taxon>
        <taxon>Neopterygii</taxon>
        <taxon>Teleostei</taxon>
        <taxon>Ostariophysi</taxon>
        <taxon>Siluriformes</taxon>
        <taxon>Bagridae</taxon>
        <taxon>Hemibagrus</taxon>
    </lineage>
</organism>
<name>A0A9D3SXS4_9TELE</name>
<keyword evidence="3" id="KW-1185">Reference proteome</keyword>